<evidence type="ECO:0000313" key="2">
    <source>
        <dbReference type="EMBL" id="RFF31672.1"/>
    </source>
</evidence>
<feature type="transmembrane region" description="Helical" evidence="1">
    <location>
        <begin position="12"/>
        <end position="29"/>
    </location>
</feature>
<feature type="transmembrane region" description="Helical" evidence="1">
    <location>
        <begin position="65"/>
        <end position="87"/>
    </location>
</feature>
<reference evidence="2 3" key="1">
    <citation type="submission" date="2018-08" db="EMBL/GenBank/DDBJ databases">
        <title>Wenzhouxiangella salilacus sp. nov., a novel bacterium isolated from a saline lake in Xinjiang Province, China.</title>
        <authorList>
            <person name="Han S."/>
        </authorList>
    </citation>
    <scope>NUCLEOTIDE SEQUENCE [LARGE SCALE GENOMIC DNA]</scope>
    <source>
        <strain evidence="2 3">XDB06</strain>
    </source>
</reference>
<organism evidence="2 3">
    <name type="scientific">Wenzhouxiangella sediminis</name>
    <dbReference type="NCBI Taxonomy" id="1792836"/>
    <lineage>
        <taxon>Bacteria</taxon>
        <taxon>Pseudomonadati</taxon>
        <taxon>Pseudomonadota</taxon>
        <taxon>Gammaproteobacteria</taxon>
        <taxon>Chromatiales</taxon>
        <taxon>Wenzhouxiangellaceae</taxon>
        <taxon>Wenzhouxiangella</taxon>
    </lineage>
</organism>
<gene>
    <name evidence="2" type="ORF">DZC52_03805</name>
</gene>
<name>A0A3E1KB20_9GAMM</name>
<comment type="caution">
    <text evidence="2">The sequence shown here is derived from an EMBL/GenBank/DDBJ whole genome shotgun (WGS) entry which is preliminary data.</text>
</comment>
<evidence type="ECO:0000313" key="3">
    <source>
        <dbReference type="Proteomes" id="UP000260351"/>
    </source>
</evidence>
<dbReference type="AlphaFoldDB" id="A0A3E1KB20"/>
<feature type="transmembrane region" description="Helical" evidence="1">
    <location>
        <begin position="107"/>
        <end position="127"/>
    </location>
</feature>
<keyword evidence="3" id="KW-1185">Reference proteome</keyword>
<dbReference type="RefSeq" id="WP_116649798.1">
    <property type="nucleotide sequence ID" value="NZ_QUZK01000017.1"/>
</dbReference>
<dbReference type="EMBL" id="QUZK01000017">
    <property type="protein sequence ID" value="RFF31672.1"/>
    <property type="molecule type" value="Genomic_DNA"/>
</dbReference>
<keyword evidence="1" id="KW-0812">Transmembrane</keyword>
<dbReference type="Proteomes" id="UP000260351">
    <property type="component" value="Unassembled WGS sequence"/>
</dbReference>
<accession>A0A3E1KB20</accession>
<sequence length="153" mass="16893">MDGFLRRQKVDVSRSFAVLLFVASAWSLMNSLSNFVMPGFALDASFIVSLPLALGLWHYRPWARIGLIALVWLGNLVFAAALLFALAGDVRLSVTIRYEVIADPTPAQIAFVFFMLTILAGFLTMVVHSGKFREEVRAGAHSDAEWSGLETRS</sequence>
<evidence type="ECO:0000256" key="1">
    <source>
        <dbReference type="SAM" id="Phobius"/>
    </source>
</evidence>
<protein>
    <submittedName>
        <fullName evidence="2">Uncharacterized protein</fullName>
    </submittedName>
</protein>
<proteinExistence type="predicted"/>
<keyword evidence="1" id="KW-0472">Membrane</keyword>
<keyword evidence="1" id="KW-1133">Transmembrane helix</keyword>
<feature type="transmembrane region" description="Helical" evidence="1">
    <location>
        <begin position="35"/>
        <end position="58"/>
    </location>
</feature>